<dbReference type="EMBL" id="DF842257">
    <property type="protein sequence ID" value="GAT46313.1"/>
    <property type="molecule type" value="Genomic_DNA"/>
</dbReference>
<sequence>MTMTANPDAGQSPIVLYSRALQAYTLQLWTETLRKTEEEEQKRRSLVVARKDSGPIGVKVKRPPPTAHS</sequence>
<proteinExistence type="predicted"/>
<gene>
    <name evidence="2" type="ORF">MCHLO_03846</name>
</gene>
<protein>
    <submittedName>
        <fullName evidence="2">Uncharacterized protein</fullName>
    </submittedName>
</protein>
<evidence type="ECO:0000313" key="2">
    <source>
        <dbReference type="EMBL" id="GAT46313.1"/>
    </source>
</evidence>
<evidence type="ECO:0000256" key="1">
    <source>
        <dbReference type="SAM" id="MobiDB-lite"/>
    </source>
</evidence>
<dbReference type="Proteomes" id="UP000815677">
    <property type="component" value="Unassembled WGS sequence"/>
</dbReference>
<organism evidence="2 3">
    <name type="scientific">Mycena chlorophos</name>
    <name type="common">Agaric fungus</name>
    <name type="synonym">Agaricus chlorophos</name>
    <dbReference type="NCBI Taxonomy" id="658473"/>
    <lineage>
        <taxon>Eukaryota</taxon>
        <taxon>Fungi</taxon>
        <taxon>Dikarya</taxon>
        <taxon>Basidiomycota</taxon>
        <taxon>Agaricomycotina</taxon>
        <taxon>Agaricomycetes</taxon>
        <taxon>Agaricomycetidae</taxon>
        <taxon>Agaricales</taxon>
        <taxon>Marasmiineae</taxon>
        <taxon>Mycenaceae</taxon>
        <taxon>Mycena</taxon>
    </lineage>
</organism>
<feature type="compositionally biased region" description="Basic and acidic residues" evidence="1">
    <location>
        <begin position="35"/>
        <end position="53"/>
    </location>
</feature>
<reference evidence="2" key="1">
    <citation type="submission" date="2014-09" db="EMBL/GenBank/DDBJ databases">
        <title>Genome sequence of the luminous mushroom Mycena chlorophos for searching fungal bioluminescence genes.</title>
        <authorList>
            <person name="Tanaka Y."/>
            <person name="Kasuga D."/>
            <person name="Oba Y."/>
            <person name="Hase S."/>
            <person name="Sato K."/>
            <person name="Oba Y."/>
            <person name="Sakakibara Y."/>
        </authorList>
    </citation>
    <scope>NUCLEOTIDE SEQUENCE</scope>
</reference>
<name>A0ABQ0L574_MYCCL</name>
<feature type="region of interest" description="Disordered" evidence="1">
    <location>
        <begin position="35"/>
        <end position="69"/>
    </location>
</feature>
<keyword evidence="3" id="KW-1185">Reference proteome</keyword>
<accession>A0ABQ0L574</accession>
<evidence type="ECO:0000313" key="3">
    <source>
        <dbReference type="Proteomes" id="UP000815677"/>
    </source>
</evidence>